<dbReference type="NCBIfam" id="TIGR01171">
    <property type="entry name" value="rplB_bact"/>
    <property type="match status" value="1"/>
</dbReference>
<keyword evidence="2 5" id="KW-0689">Ribosomal protein</keyword>
<comment type="subunit">
    <text evidence="5">Part of the 50S ribosomal subunit. Forms a bridge to the 30S subunit in the 70S ribosome.</text>
</comment>
<dbReference type="PANTHER" id="PTHR13691:SF5">
    <property type="entry name" value="LARGE RIBOSOMAL SUBUNIT PROTEIN UL2M"/>
    <property type="match status" value="1"/>
</dbReference>
<feature type="domain" description="Large ribosomal subunit protein uL2 C-terminal" evidence="7">
    <location>
        <begin position="126"/>
        <end position="254"/>
    </location>
</feature>
<gene>
    <name evidence="5" type="primary">rplB</name>
    <name evidence="9" type="ORF">AVDCRST_MAG64-4346</name>
</gene>
<dbReference type="HAMAP" id="MF_01320_B">
    <property type="entry name" value="Ribosomal_uL2_B"/>
    <property type="match status" value="1"/>
</dbReference>
<comment type="similarity">
    <text evidence="1 5">Belongs to the universal ribosomal protein uL2 family.</text>
</comment>
<dbReference type="FunFam" id="2.40.50.140:FF:000003">
    <property type="entry name" value="50S ribosomal protein L2"/>
    <property type="match status" value="1"/>
</dbReference>
<dbReference type="PANTHER" id="PTHR13691">
    <property type="entry name" value="RIBOSOMAL PROTEIN L2"/>
    <property type="match status" value="1"/>
</dbReference>
<dbReference type="GO" id="GO:0003735">
    <property type="term" value="F:structural constituent of ribosome"/>
    <property type="evidence" value="ECO:0007669"/>
    <property type="project" value="InterPro"/>
</dbReference>
<dbReference type="Pfam" id="PF00181">
    <property type="entry name" value="Ribosomal_L2_N"/>
    <property type="match status" value="1"/>
</dbReference>
<dbReference type="InterPro" id="IPR002171">
    <property type="entry name" value="Ribosomal_uL2"/>
</dbReference>
<dbReference type="InterPro" id="IPR014726">
    <property type="entry name" value="Ribosomal_uL2_dom3"/>
</dbReference>
<dbReference type="InterPro" id="IPR022666">
    <property type="entry name" value="Ribosomal_uL2_RNA-bd_dom"/>
</dbReference>
<proteinExistence type="inferred from homology"/>
<organism evidence="9">
    <name type="scientific">uncultured Phycisphaerae bacterium</name>
    <dbReference type="NCBI Taxonomy" id="904963"/>
    <lineage>
        <taxon>Bacteria</taxon>
        <taxon>Pseudomonadati</taxon>
        <taxon>Planctomycetota</taxon>
        <taxon>Phycisphaerae</taxon>
        <taxon>environmental samples</taxon>
    </lineage>
</organism>
<evidence type="ECO:0000256" key="6">
    <source>
        <dbReference type="SAM" id="MobiDB-lite"/>
    </source>
</evidence>
<dbReference type="SUPFAM" id="SSF50249">
    <property type="entry name" value="Nucleic acid-binding proteins"/>
    <property type="match status" value="1"/>
</dbReference>
<dbReference type="InterPro" id="IPR022669">
    <property type="entry name" value="Ribosomal_uL2_C"/>
</dbReference>
<dbReference type="GO" id="GO:0019843">
    <property type="term" value="F:rRNA binding"/>
    <property type="evidence" value="ECO:0007669"/>
    <property type="project" value="UniProtKB-UniRule"/>
</dbReference>
<feature type="region of interest" description="Disordered" evidence="6">
    <location>
        <begin position="226"/>
        <end position="267"/>
    </location>
</feature>
<dbReference type="FunFam" id="4.10.950.10:FF:000001">
    <property type="entry name" value="50S ribosomal protein L2"/>
    <property type="match status" value="1"/>
</dbReference>
<evidence type="ECO:0000256" key="3">
    <source>
        <dbReference type="ARBA" id="ARBA00023274"/>
    </source>
</evidence>
<dbReference type="PIRSF" id="PIRSF002158">
    <property type="entry name" value="Ribosomal_L2"/>
    <property type="match status" value="1"/>
</dbReference>
<name>A0A6J4QQ13_9BACT</name>
<evidence type="ECO:0000256" key="2">
    <source>
        <dbReference type="ARBA" id="ARBA00022980"/>
    </source>
</evidence>
<dbReference type="AlphaFoldDB" id="A0A6J4QQ13"/>
<dbReference type="Gene3D" id="2.30.30.30">
    <property type="match status" value="1"/>
</dbReference>
<comment type="function">
    <text evidence="5">One of the primary rRNA binding proteins. Required for association of the 30S and 50S subunits to form the 70S ribosome, for tRNA binding and peptide bond formation. It has been suggested to have peptidyltransferase activity; this is somewhat controversial. Makes several contacts with the 16S rRNA in the 70S ribosome.</text>
</comment>
<dbReference type="FunFam" id="2.30.30.30:FF:000001">
    <property type="entry name" value="50S ribosomal protein L2"/>
    <property type="match status" value="1"/>
</dbReference>
<dbReference type="InterPro" id="IPR014722">
    <property type="entry name" value="Rib_uL2_dom2"/>
</dbReference>
<dbReference type="SMART" id="SM01382">
    <property type="entry name" value="Ribosomal_L2_C"/>
    <property type="match status" value="1"/>
</dbReference>
<reference evidence="9" key="1">
    <citation type="submission" date="2020-02" db="EMBL/GenBank/DDBJ databases">
        <authorList>
            <person name="Meier V. D."/>
        </authorList>
    </citation>
    <scope>NUCLEOTIDE SEQUENCE</scope>
    <source>
        <strain evidence="9">AVDCRST_MAG64</strain>
    </source>
</reference>
<dbReference type="InterPro" id="IPR005880">
    <property type="entry name" value="Ribosomal_uL2_bac/org-type"/>
</dbReference>
<dbReference type="GO" id="GO:0015934">
    <property type="term" value="C:large ribosomal subunit"/>
    <property type="evidence" value="ECO:0007669"/>
    <property type="project" value="InterPro"/>
</dbReference>
<evidence type="ECO:0000256" key="1">
    <source>
        <dbReference type="ARBA" id="ARBA00005636"/>
    </source>
</evidence>
<evidence type="ECO:0000259" key="8">
    <source>
        <dbReference type="SMART" id="SM01383"/>
    </source>
</evidence>
<evidence type="ECO:0000256" key="4">
    <source>
        <dbReference type="ARBA" id="ARBA00035242"/>
    </source>
</evidence>
<keyword evidence="5" id="KW-0699">rRNA-binding</keyword>
<dbReference type="SUPFAM" id="SSF50104">
    <property type="entry name" value="Translation proteins SH3-like domain"/>
    <property type="match status" value="1"/>
</dbReference>
<dbReference type="GO" id="GO:0016740">
    <property type="term" value="F:transferase activity"/>
    <property type="evidence" value="ECO:0007669"/>
    <property type="project" value="InterPro"/>
</dbReference>
<dbReference type="EMBL" id="CADCUQ010001012">
    <property type="protein sequence ID" value="CAA9443221.1"/>
    <property type="molecule type" value="Genomic_DNA"/>
</dbReference>
<evidence type="ECO:0000313" key="9">
    <source>
        <dbReference type="EMBL" id="CAA9443221.1"/>
    </source>
</evidence>
<dbReference type="Gene3D" id="2.40.50.140">
    <property type="entry name" value="Nucleic acid-binding proteins"/>
    <property type="match status" value="1"/>
</dbReference>
<evidence type="ECO:0000259" key="7">
    <source>
        <dbReference type="SMART" id="SM01382"/>
    </source>
</evidence>
<dbReference type="Gene3D" id="4.10.950.10">
    <property type="entry name" value="Ribosomal protein L2, domain 3"/>
    <property type="match status" value="1"/>
</dbReference>
<keyword evidence="5" id="KW-0694">RNA-binding</keyword>
<dbReference type="InterPro" id="IPR008991">
    <property type="entry name" value="Translation_prot_SH3-like_sf"/>
</dbReference>
<protein>
    <recommendedName>
        <fullName evidence="4 5">Large ribosomal subunit protein uL2</fullName>
    </recommendedName>
</protein>
<accession>A0A6J4QQ13</accession>
<evidence type="ECO:0000256" key="5">
    <source>
        <dbReference type="HAMAP-Rule" id="MF_01320"/>
    </source>
</evidence>
<dbReference type="InterPro" id="IPR012340">
    <property type="entry name" value="NA-bd_OB-fold"/>
</dbReference>
<dbReference type="GO" id="GO:0002181">
    <property type="term" value="P:cytoplasmic translation"/>
    <property type="evidence" value="ECO:0007669"/>
    <property type="project" value="TreeGrafter"/>
</dbReference>
<keyword evidence="3 5" id="KW-0687">Ribonucleoprotein</keyword>
<sequence>MPIKFYNPTSAGRRAGSVLDYKAVITKTEPEKSLTVGKRRASGRNHHGVITAKHHGGGNKRLYRIIDFKRNSKDGIPARVEAIEYDPNRSCNIALIRYEDGDKAYILAPNGLNVGATITSGPNSEPELGNCLPLANIPGGLEVHNIEMNPGQGGKLVRSAGGVARLGAKEGDWAVIILPSGEMRRVRSACRATIGQIGNLDWINVSLGKAGRSRHRGIRPHTRAKAMNPIDHPLGGGEGRSNGGRHPVSKTGVPSKGGITRSKKKHSEKLILRRRKFGKHQVRPQTVNV</sequence>
<dbReference type="SMART" id="SM01383">
    <property type="entry name" value="Ribosomal_L2"/>
    <property type="match status" value="1"/>
</dbReference>
<dbReference type="Pfam" id="PF03947">
    <property type="entry name" value="Ribosomal_L2_C"/>
    <property type="match status" value="1"/>
</dbReference>
<feature type="domain" description="Large ribosomal subunit protein uL2 RNA-binding" evidence="8">
    <location>
        <begin position="43"/>
        <end position="120"/>
    </location>
</feature>